<dbReference type="InterPro" id="IPR039776">
    <property type="entry name" value="Pds5"/>
</dbReference>
<feature type="region of interest" description="Disordered" evidence="6">
    <location>
        <begin position="868"/>
        <end position="896"/>
    </location>
</feature>
<feature type="compositionally biased region" description="Basic and acidic residues" evidence="6">
    <location>
        <begin position="1549"/>
        <end position="1559"/>
    </location>
</feature>
<feature type="region of interest" description="Disordered" evidence="6">
    <location>
        <begin position="1476"/>
        <end position="1639"/>
    </location>
</feature>
<evidence type="ECO:0000256" key="4">
    <source>
        <dbReference type="ARBA" id="ARBA00023242"/>
    </source>
</evidence>
<gene>
    <name evidence="7" type="ORF">WMSIL1_LOCUS8722</name>
</gene>
<dbReference type="GO" id="GO:0006281">
    <property type="term" value="P:DNA repair"/>
    <property type="evidence" value="ECO:0007669"/>
    <property type="project" value="TreeGrafter"/>
</dbReference>
<dbReference type="PANTHER" id="PTHR12663:SF0">
    <property type="entry name" value="PRECOCIOUS DISSOCIATION OF SISTERS 5, ISOFORM A"/>
    <property type="match status" value="1"/>
</dbReference>
<keyword evidence="2" id="KW-0132">Cell division</keyword>
<sequence length="1639" mass="183396">MVLPVHASEVLYPDGCAEINGNLRADELRKRLNDINAALRDMLRQVGFRDETVEEEQDNQHSVSQTQKPIELIGLLLHLMSDQFAHHPDADIRLRVCAAICSLLKLFCPTNPFETLPDSKDRMNDVLSFLNESLIQLAKLHSKHDVNYPRLFTIVYTCCKLDVFTWCRFLDEGEKCLLDCLKTLLTITKNLSIWAWSDEETVQQFILNALVTLINQCKSLLTNEIVAYLLSFLIEPAKSSQPIQHALIKDLIVRCATQLEYPIQMLIQNSLVLSDQKAVQSADMNESENDVRSQDLLGEHSFIIIYALHTLQESLVAPILPCVELKLKSSNARERKRAFRLLTRIFSEPSSTIHHKNPELFATFLSRFNDIDAEVRSFSIQMVPMMLKQNPELPRAKLIDCLKACTIDRVESVRLLALKMVSTLRHESKDKAETESLFDIIYNRYRDRSLAIRKEVLAELAAVYKQNLQSSEPNTEKMVMTLNAILQMYYQPSVDDKIIVERLFKSSIVPYNFPTKERVKSLFTCYQMADDASIKAIQELLKVQFIGSAFVRDALRILVDHQGKRITGRPNIELVRIIQKLSSLLPKADKAADHLKKFFNGVHSDRGLRNSVCQLFHLRCSSKVAAQCMHDILKRVSTGTSNTGGDAVQYEHTVKLLIERCASVLFDEAFGQELLTRLVVSMETVSSQNSIAEVISEEIIRDLRILLALSVYHKDILPADDMFQYVNSVLCCHRSNSIPDVSAKSISTEDPCTPVELCLQILCCLLGGGPIYGQKDAGGSGATLDQQTVDFQATLEDTTEGEGNKRSKRPRGIRSTLAYPFYSGSGEQLYEQTSQILPLLVDFCTTGLTADYPPVPLAVELKKSNVSNAKSGKSKNIRKRGDKDEGEGANDDEDGDVVTVGQAGLAWRREKRRAKLSVRVLRQLLIVVHALAGKHSNFPKGPVSSLNSADTNAQEIATTEENGDEKQEEQEVGDGEEQAKKPSSTSTNTEGDTEAMEVDSVNNEEEEERTTVDPESACSEASRMAGLEIKIQQTLDEIVKTCLACEICNPHYITCLSTLSHIGLLFPGVYNRQLKPLMTGHLIPSLLTKDELDTAAFDGKSKASSTKAARKSGRKSNQPSASKSGDEEANASDWTLDGNVPILTRAKIAAVKLMANWLVGLKLQNKQVAQIIIRLIHRIIVHDGDLTGKGRMSLGDMSRMRLVAATSWLKIAHFQFYAEVIEVGWYQSMSYVMCDPCRNVRQRFLEVLHKGLIRLKLPLEYMAMFAHAADVPDLQFRQLAKQYLVGNVKQRREFLTKHGSFNENPKILFALLPDFVLAYTIHLLAHDPDWESPDDVTRLNVVKLALWFILEPIMAGGNNYTFLRQLLEKIKHSQDALRPDDESINTKIYMACDISLGLLLTRSSNIVWRGCEFEIKLPRSLFHRAPSSFSNPDFAQICPTTGGGGSNKSPTPLITFTPTKNAKAVKDGLIPPQLVKVKNAAPTVSGKSRQKRRQQQSEESVEESSEVIVVEEEEEEAGENVETVEELQEEINEHKEELADGTSNAYDVDLDKSDAEGKGLAKSSKRSEKRKLNEGASPELKSSSKRTRRDDEEKFDGGKASKKNVASPKQSKSNTSRPNVRVTKASSSANVRRSARKTK</sequence>
<evidence type="ECO:0000256" key="6">
    <source>
        <dbReference type="SAM" id="MobiDB-lite"/>
    </source>
</evidence>
<dbReference type="InterPro" id="IPR011989">
    <property type="entry name" value="ARM-like"/>
</dbReference>
<feature type="compositionally biased region" description="Basic and acidic residues" evidence="6">
    <location>
        <begin position="1588"/>
        <end position="1599"/>
    </location>
</feature>
<evidence type="ECO:0000256" key="5">
    <source>
        <dbReference type="ARBA" id="ARBA00023306"/>
    </source>
</evidence>
<dbReference type="PANTHER" id="PTHR12663">
    <property type="entry name" value="ANDROGEN INDUCED INHIBITOR OF PROLIFERATION AS3 / PDS5-RELATED"/>
    <property type="match status" value="1"/>
</dbReference>
<feature type="region of interest" description="Disordered" evidence="6">
    <location>
        <begin position="959"/>
        <end position="1020"/>
    </location>
</feature>
<feature type="compositionally biased region" description="Polar residues" evidence="6">
    <location>
        <begin position="981"/>
        <end position="990"/>
    </location>
</feature>
<feature type="compositionally biased region" description="Acidic residues" evidence="6">
    <location>
        <begin position="1499"/>
        <end position="1530"/>
    </location>
</feature>
<evidence type="ECO:0000256" key="1">
    <source>
        <dbReference type="ARBA" id="ARBA00004123"/>
    </source>
</evidence>
<proteinExistence type="predicted"/>
<dbReference type="Gene3D" id="1.25.10.10">
    <property type="entry name" value="Leucine-rich Repeat Variant"/>
    <property type="match status" value="1"/>
</dbReference>
<keyword evidence="5" id="KW-0131">Cell cycle</keyword>
<keyword evidence="3" id="KW-0498">Mitosis</keyword>
<dbReference type="EMBL" id="CABIJS010000333">
    <property type="protein sequence ID" value="VUZ49338.1"/>
    <property type="molecule type" value="Genomic_DNA"/>
</dbReference>
<keyword evidence="8" id="KW-1185">Reference proteome</keyword>
<protein>
    <recommendedName>
        <fullName evidence="9">Sister chromatid cohesion protein</fullName>
    </recommendedName>
</protein>
<feature type="region of interest" description="Disordered" evidence="6">
    <location>
        <begin position="1098"/>
        <end position="1132"/>
    </location>
</feature>
<dbReference type="InterPro" id="IPR016024">
    <property type="entry name" value="ARM-type_fold"/>
</dbReference>
<dbReference type="Pfam" id="PF20168">
    <property type="entry name" value="PDS5"/>
    <property type="match status" value="2"/>
</dbReference>
<feature type="compositionally biased region" description="Acidic residues" evidence="6">
    <location>
        <begin position="961"/>
        <end position="976"/>
    </location>
</feature>
<dbReference type="Proteomes" id="UP000321570">
    <property type="component" value="Unassembled WGS sequence"/>
</dbReference>
<feature type="compositionally biased region" description="Acidic residues" evidence="6">
    <location>
        <begin position="991"/>
        <end position="1008"/>
    </location>
</feature>
<dbReference type="GO" id="GO:0000785">
    <property type="term" value="C:chromatin"/>
    <property type="evidence" value="ECO:0007669"/>
    <property type="project" value="TreeGrafter"/>
</dbReference>
<comment type="subcellular location">
    <subcellularLocation>
        <location evidence="1">Nucleus</location>
    </subcellularLocation>
</comment>
<reference evidence="7 8" key="1">
    <citation type="submission" date="2019-07" db="EMBL/GenBank/DDBJ databases">
        <authorList>
            <person name="Jastrzebski P J."/>
            <person name="Paukszto L."/>
            <person name="Jastrzebski P J."/>
        </authorList>
    </citation>
    <scope>NUCLEOTIDE SEQUENCE [LARGE SCALE GENOMIC DNA]</scope>
    <source>
        <strain evidence="7 8">WMS-il1</strain>
    </source>
</reference>
<feature type="compositionally biased region" description="Acidic residues" evidence="6">
    <location>
        <begin position="884"/>
        <end position="896"/>
    </location>
</feature>
<dbReference type="GO" id="GO:0051301">
    <property type="term" value="P:cell division"/>
    <property type="evidence" value="ECO:0007669"/>
    <property type="project" value="UniProtKB-KW"/>
</dbReference>
<evidence type="ECO:0000256" key="2">
    <source>
        <dbReference type="ARBA" id="ARBA00022618"/>
    </source>
</evidence>
<feature type="compositionally biased region" description="Polar residues" evidence="6">
    <location>
        <begin position="1607"/>
        <end position="1618"/>
    </location>
</feature>
<dbReference type="GO" id="GO:0007064">
    <property type="term" value="P:mitotic sister chromatid cohesion"/>
    <property type="evidence" value="ECO:0007669"/>
    <property type="project" value="InterPro"/>
</dbReference>
<dbReference type="SUPFAM" id="SSF48371">
    <property type="entry name" value="ARM repeat"/>
    <property type="match status" value="1"/>
</dbReference>
<evidence type="ECO:0000256" key="3">
    <source>
        <dbReference type="ARBA" id="ARBA00022776"/>
    </source>
</evidence>
<name>A0A564YRK4_HYMDI</name>
<accession>A0A564YRK4</accession>
<dbReference type="GO" id="GO:0005634">
    <property type="term" value="C:nucleus"/>
    <property type="evidence" value="ECO:0007669"/>
    <property type="project" value="UniProtKB-SubCell"/>
</dbReference>
<keyword evidence="4" id="KW-0539">Nucleus</keyword>
<evidence type="ECO:0000313" key="8">
    <source>
        <dbReference type="Proteomes" id="UP000321570"/>
    </source>
</evidence>
<organism evidence="7 8">
    <name type="scientific">Hymenolepis diminuta</name>
    <name type="common">Rat tapeworm</name>
    <dbReference type="NCBI Taxonomy" id="6216"/>
    <lineage>
        <taxon>Eukaryota</taxon>
        <taxon>Metazoa</taxon>
        <taxon>Spiralia</taxon>
        <taxon>Lophotrochozoa</taxon>
        <taxon>Platyhelminthes</taxon>
        <taxon>Cestoda</taxon>
        <taxon>Eucestoda</taxon>
        <taxon>Cyclophyllidea</taxon>
        <taxon>Hymenolepididae</taxon>
        <taxon>Hymenolepis</taxon>
    </lineage>
</organism>
<evidence type="ECO:0008006" key="9">
    <source>
        <dbReference type="Google" id="ProtNLM"/>
    </source>
</evidence>
<evidence type="ECO:0000313" key="7">
    <source>
        <dbReference type="EMBL" id="VUZ49338.1"/>
    </source>
</evidence>